<keyword evidence="4" id="KW-1185">Reference proteome</keyword>
<comment type="caution">
    <text evidence="3">The sequence shown here is derived from an EMBL/GenBank/DDBJ whole genome shotgun (WGS) entry which is preliminary data.</text>
</comment>
<dbReference type="Gene3D" id="2.80.10.50">
    <property type="match status" value="1"/>
</dbReference>
<sequence length="339" mass="35663">MDPTTWPDPQSARDQTEFVDALRRLRTGTGLSYRELAKRAASAGESLPISTLSAALTRDSMPRPEVVRALVLACGGDEETVAGWLAVRSRLLAAPSTREPDAGSSSMPGEPPKALRRGRRGVLLAVLAFVLVVGAWLGGRWLVAGESDRGGEPERAGGGYPTPGPTDPAQASNAGPALGVGPYRVHVDSTGLCVGEGPELYKKSDRIVLGQHDCATAGPPITLEPVGGAVYRIILHHPQYGPGCMTVDLGGKGPGLLLAGGACEPDRPDQRFTIEASGKGDGYRIRSLSGPQYCVGVLEASREKGVQLVQQRCASGRHQVFTFERRDPPPRQGSAPPTP</sequence>
<feature type="region of interest" description="Disordered" evidence="1">
    <location>
        <begin position="147"/>
        <end position="172"/>
    </location>
</feature>
<protein>
    <submittedName>
        <fullName evidence="3">Helix-turn-helix domain-containing protein</fullName>
    </submittedName>
</protein>
<dbReference type="Proteomes" id="UP000674234">
    <property type="component" value="Unassembled WGS sequence"/>
</dbReference>
<accession>A0A940WLH9</accession>
<name>A0A940WLH9_9ACTN</name>
<feature type="region of interest" description="Disordered" evidence="1">
    <location>
        <begin position="95"/>
        <end position="115"/>
    </location>
</feature>
<dbReference type="Pfam" id="PF13560">
    <property type="entry name" value="HTH_31"/>
    <property type="match status" value="1"/>
</dbReference>
<dbReference type="RefSeq" id="WP_210159101.1">
    <property type="nucleotide sequence ID" value="NZ_JAFCNB010000023.1"/>
</dbReference>
<evidence type="ECO:0000313" key="4">
    <source>
        <dbReference type="Proteomes" id="UP000674234"/>
    </source>
</evidence>
<dbReference type="InterPro" id="IPR001387">
    <property type="entry name" value="Cro/C1-type_HTH"/>
</dbReference>
<evidence type="ECO:0000256" key="2">
    <source>
        <dbReference type="SAM" id="Phobius"/>
    </source>
</evidence>
<keyword evidence="2" id="KW-0812">Transmembrane</keyword>
<dbReference type="EMBL" id="JAFCNB010000023">
    <property type="protein sequence ID" value="MBP2707840.1"/>
    <property type="molecule type" value="Genomic_DNA"/>
</dbReference>
<dbReference type="CDD" id="cd00161">
    <property type="entry name" value="beta-trefoil_Ricin-like"/>
    <property type="match status" value="1"/>
</dbReference>
<keyword evidence="2" id="KW-0472">Membrane</keyword>
<dbReference type="SUPFAM" id="SSF50370">
    <property type="entry name" value="Ricin B-like lectins"/>
    <property type="match status" value="1"/>
</dbReference>
<keyword evidence="2" id="KW-1133">Transmembrane helix</keyword>
<reference evidence="3" key="1">
    <citation type="submission" date="2021-02" db="EMBL/GenBank/DDBJ databases">
        <title>Draft genome sequence of Microbispora sp. RL4-1S isolated from rice leaves in Thailand.</title>
        <authorList>
            <person name="Muangham S."/>
            <person name="Duangmal K."/>
        </authorList>
    </citation>
    <scope>NUCLEOTIDE SEQUENCE</scope>
    <source>
        <strain evidence="3">RL4-1S</strain>
    </source>
</reference>
<evidence type="ECO:0000313" key="3">
    <source>
        <dbReference type="EMBL" id="MBP2707840.1"/>
    </source>
</evidence>
<feature type="transmembrane region" description="Helical" evidence="2">
    <location>
        <begin position="122"/>
        <end position="143"/>
    </location>
</feature>
<evidence type="ECO:0000256" key="1">
    <source>
        <dbReference type="SAM" id="MobiDB-lite"/>
    </source>
</evidence>
<gene>
    <name evidence="3" type="ORF">JOL79_29080</name>
</gene>
<dbReference type="AlphaFoldDB" id="A0A940WLH9"/>
<dbReference type="CDD" id="cd00093">
    <property type="entry name" value="HTH_XRE"/>
    <property type="match status" value="1"/>
</dbReference>
<dbReference type="InterPro" id="IPR035992">
    <property type="entry name" value="Ricin_B-like_lectins"/>
</dbReference>
<organism evidence="3 4">
    <name type="scientific">Microbispora oryzae</name>
    <dbReference type="NCBI Taxonomy" id="2806554"/>
    <lineage>
        <taxon>Bacteria</taxon>
        <taxon>Bacillati</taxon>
        <taxon>Actinomycetota</taxon>
        <taxon>Actinomycetes</taxon>
        <taxon>Streptosporangiales</taxon>
        <taxon>Streptosporangiaceae</taxon>
        <taxon>Microbispora</taxon>
    </lineage>
</organism>
<proteinExistence type="predicted"/>